<sequence length="122" mass="14356">MLNTKFVKYLQSRPYHTRVSIFVFTMVIFGIMAFSFWTYSLSKTFLAEKNKESEFMAQETLLNQGEKLPSLMNNMKANISEFGDTVSQFYFDYVKSEEKQKTNLDINQIKKIKPVKLPVEKQ</sequence>
<accession>A0A1F5C6K1</accession>
<keyword evidence="1" id="KW-0472">Membrane</keyword>
<name>A0A1F5C6K1_9BACT</name>
<evidence type="ECO:0000256" key="1">
    <source>
        <dbReference type="SAM" id="Phobius"/>
    </source>
</evidence>
<comment type="caution">
    <text evidence="2">The sequence shown here is derived from an EMBL/GenBank/DDBJ whole genome shotgun (WGS) entry which is preliminary data.</text>
</comment>
<keyword evidence="1" id="KW-0812">Transmembrane</keyword>
<organism evidence="2 3">
    <name type="scientific">Candidatus Azambacteria bacterium RIFCSPLOWO2_01_FULL_37_9</name>
    <dbReference type="NCBI Taxonomy" id="1797297"/>
    <lineage>
        <taxon>Bacteria</taxon>
        <taxon>Candidatus Azamiibacteriota</taxon>
    </lineage>
</organism>
<dbReference type="Proteomes" id="UP000177947">
    <property type="component" value="Unassembled WGS sequence"/>
</dbReference>
<keyword evidence="1" id="KW-1133">Transmembrane helix</keyword>
<protein>
    <submittedName>
        <fullName evidence="2">Uncharacterized protein</fullName>
    </submittedName>
</protein>
<proteinExistence type="predicted"/>
<feature type="transmembrane region" description="Helical" evidence="1">
    <location>
        <begin position="20"/>
        <end position="41"/>
    </location>
</feature>
<dbReference type="AlphaFoldDB" id="A0A1F5C6K1"/>
<gene>
    <name evidence="2" type="ORF">A2907_02805</name>
</gene>
<evidence type="ECO:0000313" key="2">
    <source>
        <dbReference type="EMBL" id="OGD38474.1"/>
    </source>
</evidence>
<reference evidence="2 3" key="1">
    <citation type="journal article" date="2016" name="Nat. Commun.">
        <title>Thousands of microbial genomes shed light on interconnected biogeochemical processes in an aquifer system.</title>
        <authorList>
            <person name="Anantharaman K."/>
            <person name="Brown C.T."/>
            <person name="Hug L.A."/>
            <person name="Sharon I."/>
            <person name="Castelle C.J."/>
            <person name="Probst A.J."/>
            <person name="Thomas B.C."/>
            <person name="Singh A."/>
            <person name="Wilkins M.J."/>
            <person name="Karaoz U."/>
            <person name="Brodie E.L."/>
            <person name="Williams K.H."/>
            <person name="Hubbard S.S."/>
            <person name="Banfield J.F."/>
        </authorList>
    </citation>
    <scope>NUCLEOTIDE SEQUENCE [LARGE SCALE GENOMIC DNA]</scope>
</reference>
<evidence type="ECO:0000313" key="3">
    <source>
        <dbReference type="Proteomes" id="UP000177947"/>
    </source>
</evidence>
<dbReference type="EMBL" id="MEYQ01000043">
    <property type="protein sequence ID" value="OGD38474.1"/>
    <property type="molecule type" value="Genomic_DNA"/>
</dbReference>